<dbReference type="GO" id="GO:0003979">
    <property type="term" value="F:UDP-glucose 6-dehydrogenase activity"/>
    <property type="evidence" value="ECO:0007669"/>
    <property type="project" value="UniProtKB-EC"/>
</dbReference>
<dbReference type="PIRSF" id="PIRSF500134">
    <property type="entry name" value="UDPglc_DH_bac"/>
    <property type="match status" value="1"/>
</dbReference>
<dbReference type="OrthoDB" id="5193947at2"/>
<dbReference type="Gene3D" id="1.20.5.100">
    <property type="entry name" value="Cytochrome c1, transmembrane anchor, C-terminal"/>
    <property type="match status" value="1"/>
</dbReference>
<accession>A0A318RW70</accession>
<protein>
    <recommendedName>
        <fullName evidence="3 7">UDP-glucose 6-dehydrogenase</fullName>
        <ecNumber evidence="3 7">1.1.1.22</ecNumber>
    </recommendedName>
</protein>
<evidence type="ECO:0000256" key="9">
    <source>
        <dbReference type="PIRSR" id="PIRSR500134-2"/>
    </source>
</evidence>
<dbReference type="GO" id="GO:0000271">
    <property type="term" value="P:polysaccharide biosynthetic process"/>
    <property type="evidence" value="ECO:0007669"/>
    <property type="project" value="InterPro"/>
</dbReference>
<dbReference type="PIRSF" id="PIRSF000124">
    <property type="entry name" value="UDPglc_GDPman_dh"/>
    <property type="match status" value="1"/>
</dbReference>
<evidence type="ECO:0000256" key="8">
    <source>
        <dbReference type="PIRSR" id="PIRSR500134-1"/>
    </source>
</evidence>
<dbReference type="Proteomes" id="UP000247591">
    <property type="component" value="Unassembled WGS sequence"/>
</dbReference>
<dbReference type="Pfam" id="PF03720">
    <property type="entry name" value="UDPG_MGDP_dh_C"/>
    <property type="match status" value="1"/>
</dbReference>
<dbReference type="InterPro" id="IPR008927">
    <property type="entry name" value="6-PGluconate_DH-like_C_sf"/>
</dbReference>
<gene>
    <name evidence="12" type="ORF">DFR67_106147</name>
</gene>
<evidence type="ECO:0000256" key="1">
    <source>
        <dbReference type="ARBA" id="ARBA00004701"/>
    </source>
</evidence>
<feature type="binding site" evidence="9">
    <location>
        <begin position="252"/>
        <end position="256"/>
    </location>
    <ligand>
        <name>substrate</name>
    </ligand>
</feature>
<dbReference type="PANTHER" id="PTHR43750:SF3">
    <property type="entry name" value="UDP-GLUCOSE 6-DEHYDROGENASE TUAD"/>
    <property type="match status" value="1"/>
</dbReference>
<feature type="binding site" evidence="10">
    <location>
        <position position="129"/>
    </location>
    <ligand>
        <name>NAD(+)</name>
        <dbReference type="ChEBI" id="CHEBI:57540"/>
    </ligand>
</feature>
<dbReference type="SUPFAM" id="SSF52413">
    <property type="entry name" value="UDP-glucose/GDP-mannose dehydrogenase C-terminal domain"/>
    <property type="match status" value="1"/>
</dbReference>
<organism evidence="12 13">
    <name type="scientific">Williamsia limnetica</name>
    <dbReference type="NCBI Taxonomy" id="882452"/>
    <lineage>
        <taxon>Bacteria</taxon>
        <taxon>Bacillati</taxon>
        <taxon>Actinomycetota</taxon>
        <taxon>Actinomycetes</taxon>
        <taxon>Mycobacteriales</taxon>
        <taxon>Nocardiaceae</taxon>
        <taxon>Williamsia</taxon>
    </lineage>
</organism>
<evidence type="ECO:0000256" key="5">
    <source>
        <dbReference type="ARBA" id="ARBA00023027"/>
    </source>
</evidence>
<feature type="binding site" evidence="9">
    <location>
        <position position="207"/>
    </location>
    <ligand>
        <name>substrate</name>
    </ligand>
</feature>
<feature type="domain" description="UDP-glucose/GDP-mannose dehydrogenase C-terminal" evidence="11">
    <location>
        <begin position="321"/>
        <end position="422"/>
    </location>
</feature>
<dbReference type="UniPathway" id="UPA00038">
    <property type="reaction ID" value="UER00491"/>
</dbReference>
<evidence type="ECO:0000259" key="11">
    <source>
        <dbReference type="SMART" id="SM00984"/>
    </source>
</evidence>
<dbReference type="InterPro" id="IPR028357">
    <property type="entry name" value="UDPglc_DH_bac"/>
</dbReference>
<evidence type="ECO:0000313" key="13">
    <source>
        <dbReference type="Proteomes" id="UP000247591"/>
    </source>
</evidence>
<dbReference type="Pfam" id="PF00984">
    <property type="entry name" value="UDPG_MGDP_dh"/>
    <property type="match status" value="1"/>
</dbReference>
<dbReference type="RefSeq" id="WP_110469692.1">
    <property type="nucleotide sequence ID" value="NZ_QJSP01000006.1"/>
</dbReference>
<evidence type="ECO:0000256" key="3">
    <source>
        <dbReference type="ARBA" id="ARBA00012954"/>
    </source>
</evidence>
<dbReference type="EC" id="1.1.1.22" evidence="3 7"/>
<dbReference type="GO" id="GO:0006065">
    <property type="term" value="P:UDP-glucuronate biosynthetic process"/>
    <property type="evidence" value="ECO:0007669"/>
    <property type="project" value="UniProtKB-UniPathway"/>
</dbReference>
<evidence type="ECO:0000313" key="12">
    <source>
        <dbReference type="EMBL" id="PYE17444.1"/>
    </source>
</evidence>
<evidence type="ECO:0000256" key="10">
    <source>
        <dbReference type="PIRSR" id="PIRSR500134-3"/>
    </source>
</evidence>
<evidence type="ECO:0000256" key="6">
    <source>
        <dbReference type="ARBA" id="ARBA00047473"/>
    </source>
</evidence>
<feature type="binding site" evidence="10">
    <location>
        <position position="266"/>
    </location>
    <ligand>
        <name>NAD(+)</name>
        <dbReference type="ChEBI" id="CHEBI:57540"/>
    </ligand>
</feature>
<feature type="active site" description="Nucleophile" evidence="8">
    <location>
        <position position="263"/>
    </location>
</feature>
<dbReference type="InterPro" id="IPR014027">
    <property type="entry name" value="UDP-Glc/GDP-Man_DH_C"/>
</dbReference>
<proteinExistence type="inferred from homology"/>
<comment type="catalytic activity">
    <reaction evidence="6 7">
        <text>UDP-alpha-D-glucose + 2 NAD(+) + H2O = UDP-alpha-D-glucuronate + 2 NADH + 3 H(+)</text>
        <dbReference type="Rhea" id="RHEA:23596"/>
        <dbReference type="ChEBI" id="CHEBI:15377"/>
        <dbReference type="ChEBI" id="CHEBI:15378"/>
        <dbReference type="ChEBI" id="CHEBI:57540"/>
        <dbReference type="ChEBI" id="CHEBI:57945"/>
        <dbReference type="ChEBI" id="CHEBI:58052"/>
        <dbReference type="ChEBI" id="CHEBI:58885"/>
        <dbReference type="EC" id="1.1.1.22"/>
    </reaction>
</comment>
<dbReference type="SMART" id="SM00984">
    <property type="entry name" value="UDPG_MGDP_dh_C"/>
    <property type="match status" value="1"/>
</dbReference>
<comment type="similarity">
    <text evidence="2 7">Belongs to the UDP-glucose/GDP-mannose dehydrogenase family.</text>
</comment>
<dbReference type="InterPro" id="IPR036220">
    <property type="entry name" value="UDP-Glc/GDP-Man_DH_C_sf"/>
</dbReference>
<dbReference type="Gene3D" id="3.40.50.720">
    <property type="entry name" value="NAD(P)-binding Rossmann-like Domain"/>
    <property type="match status" value="2"/>
</dbReference>
<dbReference type="InterPro" id="IPR014026">
    <property type="entry name" value="UDP-Glc/GDP-Man_DH_dimer"/>
</dbReference>
<feature type="binding site" evidence="9">
    <location>
        <position position="328"/>
    </location>
    <ligand>
        <name>substrate</name>
    </ligand>
</feature>
<dbReference type="NCBIfam" id="TIGR03026">
    <property type="entry name" value="NDP-sugDHase"/>
    <property type="match status" value="1"/>
</dbReference>
<feature type="binding site" evidence="10">
    <location>
        <position position="158"/>
    </location>
    <ligand>
        <name>NAD(+)</name>
        <dbReference type="ChEBI" id="CHEBI:57540"/>
    </ligand>
</feature>
<dbReference type="Pfam" id="PF03721">
    <property type="entry name" value="UDPG_MGDP_dh_N"/>
    <property type="match status" value="1"/>
</dbReference>
<keyword evidence="4 7" id="KW-0560">Oxidoreductase</keyword>
<dbReference type="AlphaFoldDB" id="A0A318RW70"/>
<feature type="binding site" evidence="9">
    <location>
        <position position="260"/>
    </location>
    <ligand>
        <name>substrate</name>
    </ligand>
</feature>
<dbReference type="InterPro" id="IPR017476">
    <property type="entry name" value="UDP-Glc/GDP-Man"/>
</dbReference>
<name>A0A318RW70_WILLI</name>
<comment type="caution">
    <text evidence="12">The sequence shown here is derived from an EMBL/GenBank/DDBJ whole genome shotgun (WGS) entry which is preliminary data.</text>
</comment>
<feature type="binding site" evidence="9">
    <location>
        <begin position="155"/>
        <end position="158"/>
    </location>
    <ligand>
        <name>substrate</name>
    </ligand>
</feature>
<dbReference type="GO" id="GO:0051287">
    <property type="term" value="F:NAD binding"/>
    <property type="evidence" value="ECO:0007669"/>
    <property type="project" value="InterPro"/>
</dbReference>
<reference evidence="12 13" key="1">
    <citation type="submission" date="2018-06" db="EMBL/GenBank/DDBJ databases">
        <title>Genomic Encyclopedia of Type Strains, Phase IV (KMG-IV): sequencing the most valuable type-strain genomes for metagenomic binning, comparative biology and taxonomic classification.</title>
        <authorList>
            <person name="Goeker M."/>
        </authorList>
    </citation>
    <scope>NUCLEOTIDE SEQUENCE [LARGE SCALE GENOMIC DNA]</scope>
    <source>
        <strain evidence="12 13">DSM 45521</strain>
    </source>
</reference>
<feature type="binding site" evidence="10">
    <location>
        <position position="44"/>
    </location>
    <ligand>
        <name>NAD(+)</name>
        <dbReference type="ChEBI" id="CHEBI:57540"/>
    </ligand>
</feature>
<feature type="binding site" evidence="10">
    <location>
        <position position="335"/>
    </location>
    <ligand>
        <name>NAD(+)</name>
        <dbReference type="ChEBI" id="CHEBI:57540"/>
    </ligand>
</feature>
<dbReference type="InterPro" id="IPR001732">
    <property type="entry name" value="UDP-Glc/GDP-Man_DH_N"/>
</dbReference>
<comment type="pathway">
    <text evidence="1">Nucleotide-sugar biosynthesis; UDP-alpha-D-glucuronate biosynthesis; UDP-alpha-D-glucuronate from UDP-alpha-D-glucose: step 1/1.</text>
</comment>
<evidence type="ECO:0000256" key="7">
    <source>
        <dbReference type="PIRNR" id="PIRNR000124"/>
    </source>
</evidence>
<dbReference type="SUPFAM" id="SSF48179">
    <property type="entry name" value="6-phosphogluconate dehydrogenase C-terminal domain-like"/>
    <property type="match status" value="1"/>
</dbReference>
<keyword evidence="13" id="KW-1185">Reference proteome</keyword>
<keyword evidence="5 7" id="KW-0520">NAD</keyword>
<dbReference type="PANTHER" id="PTHR43750">
    <property type="entry name" value="UDP-GLUCOSE 6-DEHYDROGENASE TUAD"/>
    <property type="match status" value="1"/>
</dbReference>
<feature type="binding site" evidence="10">
    <location>
        <position position="39"/>
    </location>
    <ligand>
        <name>NAD(+)</name>
        <dbReference type="ChEBI" id="CHEBI:57540"/>
    </ligand>
</feature>
<sequence length="449" mass="46927">MSVDGILAAGAVGVVGAGYVGLATATGFCHLGHRVVAVDRDTTRIDRLRSGHSDLTEPGLDSVLQSGLDSGRLTLSTDFAELSRCEAVFICVPTPVDGAGHSDLSAVFDVIGKLIRIGGDICIVVIKSTVPVGTASRAERLLRPSAMAVVSNPEFLRESHIVTDFLDPDRIVIGDSDRVAGDRIAALYRGIEAPLERVSLESAELAKHASNAFLATKLSFVNELAALCERTGADIREVTAAMAHDHRIGEAFLSPGPGWGGSCLPKDARALLHSGREAGIELGVLDAAVAANTGATGRVIDTVRRGVTGSAQGNLHGRRIALLGLAFKAGTGDLRFSPALDICRSLIDEGATVAAYDPAIPQPVAGLPDEMELVDDPLLAAKDAAAVIVATEWPEFTELDWAAIADVADDPVVIDTRTFLDPGQLSRCGIRLYSNGIAPTGVLHPTSSW</sequence>
<feature type="binding site" evidence="10">
    <location>
        <position position="94"/>
    </location>
    <ligand>
        <name>NAD(+)</name>
        <dbReference type="ChEBI" id="CHEBI:57540"/>
    </ligand>
</feature>
<dbReference type="InterPro" id="IPR036291">
    <property type="entry name" value="NAD(P)-bd_dom_sf"/>
</dbReference>
<evidence type="ECO:0000256" key="4">
    <source>
        <dbReference type="ARBA" id="ARBA00023002"/>
    </source>
</evidence>
<evidence type="ECO:0000256" key="2">
    <source>
        <dbReference type="ARBA" id="ARBA00006601"/>
    </source>
</evidence>
<dbReference type="EMBL" id="QJSP01000006">
    <property type="protein sequence ID" value="PYE17444.1"/>
    <property type="molecule type" value="Genomic_DNA"/>
</dbReference>
<dbReference type="SUPFAM" id="SSF51735">
    <property type="entry name" value="NAD(P)-binding Rossmann-fold domains"/>
    <property type="match status" value="1"/>
</dbReference>